<sequence>MWWEIIPPFAIIAGVSAIPHLGSRFFNRLFHDGNPFLRNFEDAWGDHPTTYWRRDCQHSYPSWWQKNVLEQKQGNGSPYRTHGLEMLD</sequence>
<protein>
    <recommendedName>
        <fullName evidence="2">NADH dehydrogenase [ubiquinone] 1 alpha subcomplex subunit 1</fullName>
    </recommendedName>
</protein>
<name>A0A0U2VE27_9MAXI</name>
<dbReference type="AlphaFoldDB" id="A0A0U2VE27"/>
<dbReference type="EMBL" id="KT755432">
    <property type="protein sequence ID" value="ALS05266.1"/>
    <property type="molecule type" value="mRNA"/>
</dbReference>
<proteinExistence type="evidence at transcript level"/>
<reference evidence="1" key="1">
    <citation type="journal article" date="2015" name="Sci. Rep.">
        <title>Spliced leader RNA trans-splicing discovered in copepods.</title>
        <authorList>
            <person name="Yang F."/>
            <person name="Xu D."/>
            <person name="Zhuang Y."/>
            <person name="Yi X."/>
            <person name="Huang Y."/>
            <person name="Chen H."/>
            <person name="Lin S."/>
            <person name="Campbell D.A."/>
            <person name="Sturm N.R."/>
            <person name="Liu G."/>
            <person name="Zhang H."/>
        </authorList>
    </citation>
    <scope>NUCLEOTIDE SEQUENCE</scope>
</reference>
<accession>A0A0U2VE27</accession>
<dbReference type="Pfam" id="PF15879">
    <property type="entry name" value="MWFE"/>
    <property type="match status" value="1"/>
</dbReference>
<dbReference type="InterPro" id="IPR017384">
    <property type="entry name" value="NADH_Ub_cplx-1_asu_su-1"/>
</dbReference>
<evidence type="ECO:0008006" key="2">
    <source>
        <dbReference type="Google" id="ProtNLM"/>
    </source>
</evidence>
<organism evidence="1">
    <name type="scientific">Tortanus forcipatus</name>
    <dbReference type="NCBI Taxonomy" id="197020"/>
    <lineage>
        <taxon>Eukaryota</taxon>
        <taxon>Metazoa</taxon>
        <taxon>Ecdysozoa</taxon>
        <taxon>Arthropoda</taxon>
        <taxon>Crustacea</taxon>
        <taxon>Multicrustacea</taxon>
        <taxon>Hexanauplia</taxon>
        <taxon>Copepoda</taxon>
        <taxon>Calanoida</taxon>
        <taxon>Tortanidae</taxon>
        <taxon>Tortanus</taxon>
    </lineage>
</organism>
<evidence type="ECO:0000313" key="1">
    <source>
        <dbReference type="EMBL" id="ALS05266.1"/>
    </source>
</evidence>